<reference evidence="1 2" key="1">
    <citation type="submission" date="2013-11" db="EMBL/GenBank/DDBJ databases">
        <title>Single cell genomics of uncultured Tannerella BU063 (oral taxon 286).</title>
        <authorList>
            <person name="Beall C.J."/>
            <person name="Campbell A.G."/>
            <person name="Griffen A.L."/>
            <person name="Podar M."/>
            <person name="Leys E.J."/>
        </authorList>
    </citation>
    <scope>NUCLEOTIDE SEQUENCE [LARGE SCALE GENOMIC DNA]</scope>
    <source>
        <strain evidence="1">Cell 6/7/9</strain>
    </source>
</reference>
<sequence>MIYCFYLAAKIGRGGGLNAYKGRPVHESFYIRRRLGRKDALRSALFDLIFLQNRVLDALQRSAILSESDSEPLQRFAILQNRILSLCNDLQSSRIRF</sequence>
<evidence type="ECO:0000313" key="1">
    <source>
        <dbReference type="EMBL" id="ETK07362.1"/>
    </source>
</evidence>
<accession>W2CLP2</accession>
<comment type="caution">
    <text evidence="1">The sequence shown here is derived from an EMBL/GenBank/DDBJ whole genome shotgun (WGS) entry which is preliminary data.</text>
</comment>
<organism evidence="1 2">
    <name type="scientific">Tannerella sp. oral taxon BU063 isolate Cell 6/7/9</name>
    <dbReference type="NCBI Taxonomy" id="1411021"/>
    <lineage>
        <taxon>Bacteria</taxon>
        <taxon>Pseudomonadati</taxon>
        <taxon>Bacteroidota</taxon>
        <taxon>Bacteroidia</taxon>
        <taxon>Bacteroidales</taxon>
        <taxon>Tannerellaceae</taxon>
        <taxon>Tannerella</taxon>
    </lineage>
</organism>
<evidence type="ECO:0000313" key="2">
    <source>
        <dbReference type="Proteomes" id="UP000018874"/>
    </source>
</evidence>
<dbReference type="AlphaFoldDB" id="W2CLP2"/>
<dbReference type="EMBL" id="AYYD01001286">
    <property type="protein sequence ID" value="ETK07362.1"/>
    <property type="molecule type" value="Genomic_DNA"/>
</dbReference>
<gene>
    <name evidence="1" type="ORF">T231_17750</name>
</gene>
<protein>
    <submittedName>
        <fullName evidence="1">Uncharacterized protein</fullName>
    </submittedName>
</protein>
<keyword evidence="2" id="KW-1185">Reference proteome</keyword>
<proteinExistence type="predicted"/>
<name>W2CLP2_9BACT</name>
<dbReference type="Proteomes" id="UP000018874">
    <property type="component" value="Unassembled WGS sequence"/>
</dbReference>